<dbReference type="Pfam" id="PF07045">
    <property type="entry name" value="DUF1330"/>
    <property type="match status" value="1"/>
</dbReference>
<dbReference type="PANTHER" id="PTHR41521">
    <property type="match status" value="1"/>
</dbReference>
<organism evidence="2 3">
    <name type="scientific">Oceanibacterium hippocampi</name>
    <dbReference type="NCBI Taxonomy" id="745714"/>
    <lineage>
        <taxon>Bacteria</taxon>
        <taxon>Pseudomonadati</taxon>
        <taxon>Pseudomonadota</taxon>
        <taxon>Alphaproteobacteria</taxon>
        <taxon>Sneathiellales</taxon>
        <taxon>Sneathiellaceae</taxon>
        <taxon>Oceanibacterium</taxon>
    </lineage>
</organism>
<dbReference type="InParanoid" id="A0A1Y5SNG8"/>
<evidence type="ECO:0000313" key="2">
    <source>
        <dbReference type="EMBL" id="SLN44624.1"/>
    </source>
</evidence>
<dbReference type="AlphaFoldDB" id="A0A1Y5SNG8"/>
<evidence type="ECO:0000259" key="1">
    <source>
        <dbReference type="Pfam" id="PF07045"/>
    </source>
</evidence>
<proteinExistence type="predicted"/>
<dbReference type="PANTHER" id="PTHR41521:SF4">
    <property type="entry name" value="BLR0684 PROTEIN"/>
    <property type="match status" value="1"/>
</dbReference>
<evidence type="ECO:0000313" key="3">
    <source>
        <dbReference type="Proteomes" id="UP000193200"/>
    </source>
</evidence>
<name>A0A1Y5SNG8_9PROT</name>
<accession>A0A1Y5SNG8</accession>
<keyword evidence="3" id="KW-1185">Reference proteome</keyword>
<dbReference type="InterPro" id="IPR010753">
    <property type="entry name" value="DUF1330"/>
</dbReference>
<dbReference type="EMBL" id="FWFR01000001">
    <property type="protein sequence ID" value="SLN44624.1"/>
    <property type="molecule type" value="Genomic_DNA"/>
</dbReference>
<dbReference type="Proteomes" id="UP000193200">
    <property type="component" value="Unassembled WGS sequence"/>
</dbReference>
<feature type="domain" description="DUF1330" evidence="1">
    <location>
        <begin position="2"/>
        <end position="95"/>
    </location>
</feature>
<protein>
    <recommendedName>
        <fullName evidence="1">DUF1330 domain-containing protein</fullName>
    </recommendedName>
</protein>
<dbReference type="InterPro" id="IPR011008">
    <property type="entry name" value="Dimeric_a/b-barrel"/>
</dbReference>
<reference evidence="2 3" key="1">
    <citation type="submission" date="2017-03" db="EMBL/GenBank/DDBJ databases">
        <authorList>
            <person name="Afonso C.L."/>
            <person name="Miller P.J."/>
            <person name="Scott M.A."/>
            <person name="Spackman E."/>
            <person name="Goraichik I."/>
            <person name="Dimitrov K.M."/>
            <person name="Suarez D.L."/>
            <person name="Swayne D.E."/>
        </authorList>
    </citation>
    <scope>NUCLEOTIDE SEQUENCE [LARGE SCALE GENOMIC DNA]</scope>
    <source>
        <strain evidence="2 3">CECT 7691</strain>
    </source>
</reference>
<dbReference type="OrthoDB" id="9806380at2"/>
<dbReference type="SUPFAM" id="SSF54909">
    <property type="entry name" value="Dimeric alpha+beta barrel"/>
    <property type="match status" value="1"/>
</dbReference>
<sequence length="95" mass="10363">MPAYMIARVNVTDPAAYEEYKKLSPGAIAAYGGKFIARGGNLETMEGENETRRVVIVEFPDLDSARRCYNSPEYSAAKAKRANAADAQFIIVDGV</sequence>
<gene>
    <name evidence="2" type="ORF">OCH7691_01894</name>
</gene>
<dbReference type="Gene3D" id="3.30.70.100">
    <property type="match status" value="1"/>
</dbReference>